<evidence type="ECO:0000256" key="4">
    <source>
        <dbReference type="ARBA" id="ARBA00023136"/>
    </source>
</evidence>
<evidence type="ECO:0000256" key="3">
    <source>
        <dbReference type="ARBA" id="ARBA00022989"/>
    </source>
</evidence>
<dbReference type="PANTHER" id="PTHR30386:SF26">
    <property type="entry name" value="TRANSPORT PROTEIN COMB"/>
    <property type="match status" value="1"/>
</dbReference>
<protein>
    <submittedName>
        <fullName evidence="6">HlyD family efflux transporter periplasmic adaptor subunit</fullName>
    </submittedName>
</protein>
<name>A0ABU4RIE6_9FLAO</name>
<keyword evidence="3 5" id="KW-1133">Transmembrane helix</keyword>
<reference evidence="6 7" key="1">
    <citation type="submission" date="2023-11" db="EMBL/GenBank/DDBJ databases">
        <title>Unpublished Manusciprt.</title>
        <authorList>
            <person name="Saticioglu I.B."/>
            <person name="Ay H."/>
            <person name="Ajmi N."/>
            <person name="Altun S."/>
            <person name="Duman M."/>
        </authorList>
    </citation>
    <scope>NUCLEOTIDE SEQUENCE [LARGE SCALE GENOMIC DNA]</scope>
    <source>
        <strain evidence="6 7">Fl-318</strain>
    </source>
</reference>
<sequence>MEELNDDLKIYSEEVRDILSDPPKTIQKWGNTILLVFIVILFLISWFVKYPDIIVSQIVITTNTPPQKLVVKTSGRIEAILVKDKTLVKQNMPLAILENSAKYQDVFVLKNILDTININKSAFPFEKLNTAQLGEVESAFANFRKESVADQLNAKLQPYRVEGTAQNYEAIQLQERLNLLESQKEINQSELVLQKNELNRFETLFQKGIYSSQEVERQRLLFLQAQKSYKGLLSTISQLKSALNELNRSSKTTHINESKELINLENNKIQAFYQLKKAVKDWELNYVLRSSIDGKISFLQIWAENQPVEAGVTIFAIIPSRESGYIGKVKAPTLNSGKIKVGQKVNIKLTNFPYREFGILKGKTQAISLTPDKEGNLLVDVLLPNGLETSYKKGIPFQQEMQGNADIVTEDLRLIERLLYQFRDIFER</sequence>
<accession>A0ABU4RIE6</accession>
<dbReference type="EMBL" id="JAWXVI010000009">
    <property type="protein sequence ID" value="MDX6191275.1"/>
    <property type="molecule type" value="Genomic_DNA"/>
</dbReference>
<keyword evidence="4 5" id="KW-0472">Membrane</keyword>
<dbReference type="RefSeq" id="WP_230002854.1">
    <property type="nucleotide sequence ID" value="NZ_CP087134.1"/>
</dbReference>
<keyword evidence="2 5" id="KW-0812">Transmembrane</keyword>
<comment type="subcellular location">
    <subcellularLocation>
        <location evidence="1">Membrane</location>
        <topology evidence="1">Single-pass membrane protein</topology>
    </subcellularLocation>
</comment>
<feature type="transmembrane region" description="Helical" evidence="5">
    <location>
        <begin position="29"/>
        <end position="48"/>
    </location>
</feature>
<evidence type="ECO:0000256" key="2">
    <source>
        <dbReference type="ARBA" id="ARBA00022692"/>
    </source>
</evidence>
<evidence type="ECO:0000256" key="5">
    <source>
        <dbReference type="SAM" id="Phobius"/>
    </source>
</evidence>
<comment type="caution">
    <text evidence="6">The sequence shown here is derived from an EMBL/GenBank/DDBJ whole genome shotgun (WGS) entry which is preliminary data.</text>
</comment>
<evidence type="ECO:0000313" key="6">
    <source>
        <dbReference type="EMBL" id="MDX6191275.1"/>
    </source>
</evidence>
<dbReference type="Proteomes" id="UP001273350">
    <property type="component" value="Unassembled WGS sequence"/>
</dbReference>
<evidence type="ECO:0000256" key="1">
    <source>
        <dbReference type="ARBA" id="ARBA00004167"/>
    </source>
</evidence>
<dbReference type="PRINTS" id="PR01490">
    <property type="entry name" value="RTXTOXIND"/>
</dbReference>
<gene>
    <name evidence="6" type="ORF">SGQ83_18115</name>
</gene>
<dbReference type="InterPro" id="IPR050739">
    <property type="entry name" value="MFP"/>
</dbReference>
<proteinExistence type="predicted"/>
<dbReference type="PANTHER" id="PTHR30386">
    <property type="entry name" value="MEMBRANE FUSION SUBUNIT OF EMRAB-TOLC MULTIDRUG EFFLUX PUMP"/>
    <property type="match status" value="1"/>
</dbReference>
<keyword evidence="7" id="KW-1185">Reference proteome</keyword>
<organism evidence="6 7">
    <name type="scientific">Flavobacterium cupriresistens</name>
    <dbReference type="NCBI Taxonomy" id="2893885"/>
    <lineage>
        <taxon>Bacteria</taxon>
        <taxon>Pseudomonadati</taxon>
        <taxon>Bacteroidota</taxon>
        <taxon>Flavobacteriia</taxon>
        <taxon>Flavobacteriales</taxon>
        <taxon>Flavobacteriaceae</taxon>
        <taxon>Flavobacterium</taxon>
    </lineage>
</organism>
<evidence type="ECO:0000313" key="7">
    <source>
        <dbReference type="Proteomes" id="UP001273350"/>
    </source>
</evidence>